<dbReference type="RefSeq" id="XP_007697606.1">
    <property type="nucleotide sequence ID" value="XM_007699416.1"/>
</dbReference>
<feature type="transmembrane region" description="Helical" evidence="2">
    <location>
        <begin position="163"/>
        <end position="185"/>
    </location>
</feature>
<protein>
    <submittedName>
        <fullName evidence="3">Uncharacterized protein</fullName>
    </submittedName>
</protein>
<keyword evidence="2" id="KW-0472">Membrane</keyword>
<dbReference type="EMBL" id="KB445640">
    <property type="protein sequence ID" value="EMD66711.1"/>
    <property type="molecule type" value="Genomic_DNA"/>
</dbReference>
<keyword evidence="4" id="KW-1185">Reference proteome</keyword>
<dbReference type="Proteomes" id="UP000016934">
    <property type="component" value="Unassembled WGS sequence"/>
</dbReference>
<dbReference type="OrthoDB" id="3695375at2759"/>
<feature type="compositionally biased region" description="Polar residues" evidence="1">
    <location>
        <begin position="27"/>
        <end position="48"/>
    </location>
</feature>
<reference evidence="4" key="2">
    <citation type="journal article" date="2013" name="PLoS Genet.">
        <title>Comparative genome structure, secondary metabolite, and effector coding capacity across Cochliobolus pathogens.</title>
        <authorList>
            <person name="Condon B.J."/>
            <person name="Leng Y."/>
            <person name="Wu D."/>
            <person name="Bushley K.E."/>
            <person name="Ohm R.A."/>
            <person name="Otillar R."/>
            <person name="Martin J."/>
            <person name="Schackwitz W."/>
            <person name="Grimwood J."/>
            <person name="MohdZainudin N."/>
            <person name="Xue C."/>
            <person name="Wang R."/>
            <person name="Manning V.A."/>
            <person name="Dhillon B."/>
            <person name="Tu Z.J."/>
            <person name="Steffenson B.J."/>
            <person name="Salamov A."/>
            <person name="Sun H."/>
            <person name="Lowry S."/>
            <person name="LaButti K."/>
            <person name="Han J."/>
            <person name="Copeland A."/>
            <person name="Lindquist E."/>
            <person name="Barry K."/>
            <person name="Schmutz J."/>
            <person name="Baker S.E."/>
            <person name="Ciuffetti L.M."/>
            <person name="Grigoriev I.V."/>
            <person name="Zhong S."/>
            <person name="Turgeon B.G."/>
        </authorList>
    </citation>
    <scope>NUCLEOTIDE SEQUENCE [LARGE SCALE GENOMIC DNA]</scope>
    <source>
        <strain evidence="4">ND90Pr / ATCC 201652</strain>
    </source>
</reference>
<dbReference type="OMA" id="WGELMAV"/>
<evidence type="ECO:0000256" key="2">
    <source>
        <dbReference type="SAM" id="Phobius"/>
    </source>
</evidence>
<keyword evidence="2" id="KW-0812">Transmembrane</keyword>
<evidence type="ECO:0000313" key="3">
    <source>
        <dbReference type="EMBL" id="EMD66711.1"/>
    </source>
</evidence>
<proteinExistence type="predicted"/>
<dbReference type="GeneID" id="19138133"/>
<feature type="compositionally biased region" description="Basic and acidic residues" evidence="1">
    <location>
        <begin position="16"/>
        <end position="26"/>
    </location>
</feature>
<feature type="region of interest" description="Disordered" evidence="1">
    <location>
        <begin position="1"/>
        <end position="101"/>
    </location>
</feature>
<sequence length="205" mass="23226">MGKNKNRNRNKNRDKRAKDAGGDDGRTSQTPATNSNRDNTYQTSSNVDKTCGGETKTLVDEQKHTKEPEETGASDVQVAVDPEAPTGTPKAKRDSVISNTSEGPADKIKVAAQVAPRAGWNVRVRRWLWLWWSWPCRLLRWTYRFLIALVRIYWNDQRRVEDVLLTVGLGGSVVFGVYLVVDFLVKHSEELMAVFPAEWFLVRHG</sequence>
<dbReference type="HOGENOM" id="CLU_093531_0_0_1"/>
<reference evidence="3 4" key="1">
    <citation type="journal article" date="2012" name="PLoS Pathog.">
        <title>Diverse lifestyles and strategies of plant pathogenesis encoded in the genomes of eighteen Dothideomycetes fungi.</title>
        <authorList>
            <person name="Ohm R.A."/>
            <person name="Feau N."/>
            <person name="Henrissat B."/>
            <person name="Schoch C.L."/>
            <person name="Horwitz B.A."/>
            <person name="Barry K.W."/>
            <person name="Condon B.J."/>
            <person name="Copeland A.C."/>
            <person name="Dhillon B."/>
            <person name="Glaser F."/>
            <person name="Hesse C.N."/>
            <person name="Kosti I."/>
            <person name="LaButti K."/>
            <person name="Lindquist E.A."/>
            <person name="Lucas S."/>
            <person name="Salamov A.A."/>
            <person name="Bradshaw R.E."/>
            <person name="Ciuffetti L."/>
            <person name="Hamelin R.C."/>
            <person name="Kema G.H.J."/>
            <person name="Lawrence C."/>
            <person name="Scott J.A."/>
            <person name="Spatafora J.W."/>
            <person name="Turgeon B.G."/>
            <person name="de Wit P.J.G.M."/>
            <person name="Zhong S."/>
            <person name="Goodwin S.B."/>
            <person name="Grigoriev I.V."/>
        </authorList>
    </citation>
    <scope>NUCLEOTIDE SEQUENCE [LARGE SCALE GENOMIC DNA]</scope>
    <source>
        <strain evidence="4">ND90Pr / ATCC 201652</strain>
    </source>
</reference>
<feature type="compositionally biased region" description="Basic and acidic residues" evidence="1">
    <location>
        <begin position="57"/>
        <end position="69"/>
    </location>
</feature>
<evidence type="ECO:0000313" key="4">
    <source>
        <dbReference type="Proteomes" id="UP000016934"/>
    </source>
</evidence>
<dbReference type="AlphaFoldDB" id="M2TC04"/>
<organism evidence="3 4">
    <name type="scientific">Cochliobolus sativus (strain ND90Pr / ATCC 201652)</name>
    <name type="common">Common root rot and spot blotch fungus</name>
    <name type="synonym">Bipolaris sorokiniana</name>
    <dbReference type="NCBI Taxonomy" id="665912"/>
    <lineage>
        <taxon>Eukaryota</taxon>
        <taxon>Fungi</taxon>
        <taxon>Dikarya</taxon>
        <taxon>Ascomycota</taxon>
        <taxon>Pezizomycotina</taxon>
        <taxon>Dothideomycetes</taxon>
        <taxon>Pleosporomycetidae</taxon>
        <taxon>Pleosporales</taxon>
        <taxon>Pleosporineae</taxon>
        <taxon>Pleosporaceae</taxon>
        <taxon>Bipolaris</taxon>
    </lineage>
</organism>
<accession>M2TC04</accession>
<keyword evidence="2" id="KW-1133">Transmembrane helix</keyword>
<evidence type="ECO:0000256" key="1">
    <source>
        <dbReference type="SAM" id="MobiDB-lite"/>
    </source>
</evidence>
<name>M2TC04_COCSN</name>
<gene>
    <name evidence="3" type="ORF">COCSADRAFT_35210</name>
</gene>
<dbReference type="STRING" id="665912.M2TC04"/>
<feature type="compositionally biased region" description="Basic residues" evidence="1">
    <location>
        <begin position="1"/>
        <end position="15"/>
    </location>
</feature>
<dbReference type="KEGG" id="bsc:COCSADRAFT_35210"/>